<evidence type="ECO:0000259" key="1">
    <source>
        <dbReference type="Pfam" id="PF01408"/>
    </source>
</evidence>
<dbReference type="Proteomes" id="UP000577419">
    <property type="component" value="Unassembled WGS sequence"/>
</dbReference>
<gene>
    <name evidence="3" type="ORF">HA237_04635</name>
</gene>
<dbReference type="Gene3D" id="3.40.50.720">
    <property type="entry name" value="NAD(P)-binding Rossmann-like Domain"/>
    <property type="match status" value="1"/>
</dbReference>
<dbReference type="Pfam" id="PF01408">
    <property type="entry name" value="GFO_IDH_MocA"/>
    <property type="match status" value="1"/>
</dbReference>
<evidence type="ECO:0000259" key="2">
    <source>
        <dbReference type="Pfam" id="PF02894"/>
    </source>
</evidence>
<dbReference type="InterPro" id="IPR000683">
    <property type="entry name" value="Gfo/Idh/MocA-like_OxRdtase_N"/>
</dbReference>
<name>A0A7J4IWH6_9ARCH</name>
<accession>A0A7J4IWH6</accession>
<dbReference type="PANTHER" id="PTHR43377">
    <property type="entry name" value="BILIVERDIN REDUCTASE A"/>
    <property type="match status" value="1"/>
</dbReference>
<dbReference type="Pfam" id="PF02894">
    <property type="entry name" value="GFO_IDH_MocA_C"/>
    <property type="match status" value="1"/>
</dbReference>
<dbReference type="GO" id="GO:0000166">
    <property type="term" value="F:nucleotide binding"/>
    <property type="evidence" value="ECO:0007669"/>
    <property type="project" value="InterPro"/>
</dbReference>
<proteinExistence type="predicted"/>
<comment type="caution">
    <text evidence="3">The sequence shown here is derived from an EMBL/GenBank/DDBJ whole genome shotgun (WGS) entry which is preliminary data.</text>
</comment>
<dbReference type="InterPro" id="IPR051450">
    <property type="entry name" value="Gfo/Idh/MocA_Oxidoreductases"/>
</dbReference>
<feature type="domain" description="Gfo/Idh/MocA-like oxidoreductase C-terminal" evidence="2">
    <location>
        <begin position="134"/>
        <end position="329"/>
    </location>
</feature>
<dbReference type="Gene3D" id="3.30.360.10">
    <property type="entry name" value="Dihydrodipicolinate Reductase, domain 2"/>
    <property type="match status" value="1"/>
</dbReference>
<dbReference type="AlphaFoldDB" id="A0A7J4IWH6"/>
<dbReference type="InterPro" id="IPR004104">
    <property type="entry name" value="Gfo/Idh/MocA-like_OxRdtase_C"/>
</dbReference>
<dbReference type="SUPFAM" id="SSF51735">
    <property type="entry name" value="NAD(P)-binding Rossmann-fold domains"/>
    <property type="match status" value="1"/>
</dbReference>
<feature type="domain" description="Gfo/Idh/MocA-like oxidoreductase N-terminal" evidence="1">
    <location>
        <begin position="5"/>
        <end position="122"/>
    </location>
</feature>
<dbReference type="EMBL" id="DUFG01000021">
    <property type="protein sequence ID" value="HIH08629.1"/>
    <property type="molecule type" value="Genomic_DNA"/>
</dbReference>
<dbReference type="PANTHER" id="PTHR43377:SF1">
    <property type="entry name" value="BILIVERDIN REDUCTASE A"/>
    <property type="match status" value="1"/>
</dbReference>
<reference evidence="4" key="1">
    <citation type="journal article" date="2020" name="bioRxiv">
        <title>A rank-normalized archaeal taxonomy based on genome phylogeny resolves widespread incomplete and uneven classifications.</title>
        <authorList>
            <person name="Rinke C."/>
            <person name="Chuvochina M."/>
            <person name="Mussig A.J."/>
            <person name="Chaumeil P.-A."/>
            <person name="Waite D.W."/>
            <person name="Whitman W.B."/>
            <person name="Parks D.H."/>
            <person name="Hugenholtz P."/>
        </authorList>
    </citation>
    <scope>NUCLEOTIDE SEQUENCE [LARGE SCALE GENOMIC DNA]</scope>
</reference>
<dbReference type="SUPFAM" id="SSF55347">
    <property type="entry name" value="Glyceraldehyde-3-phosphate dehydrogenase-like, C-terminal domain"/>
    <property type="match status" value="1"/>
</dbReference>
<evidence type="ECO:0000313" key="4">
    <source>
        <dbReference type="Proteomes" id="UP000577419"/>
    </source>
</evidence>
<evidence type="ECO:0000313" key="3">
    <source>
        <dbReference type="EMBL" id="HIH08629.1"/>
    </source>
</evidence>
<organism evidence="3 4">
    <name type="scientific">Candidatus Iainarchaeum sp</name>
    <dbReference type="NCBI Taxonomy" id="3101447"/>
    <lineage>
        <taxon>Archaea</taxon>
        <taxon>Candidatus Iainarchaeota</taxon>
        <taxon>Candidatus Iainarchaeia</taxon>
        <taxon>Candidatus Iainarchaeales</taxon>
        <taxon>Candidatus Iainarchaeaceae</taxon>
        <taxon>Candidatus Iainarchaeum</taxon>
    </lineage>
</organism>
<protein>
    <submittedName>
        <fullName evidence="3">Gfo/Idh/MocA family oxidoreductase</fullName>
    </submittedName>
</protein>
<sequence length="329" mass="36911">MRELKAAVVGCGWMGANHARIYADMNGVDLVAVADKVIERAAEVAKRHKAKAYSSAKELFEREVPDVVSIAVPSKFHKDVALEAMDYCKNVLVEKPIAVNSSDAKKIIDEAKRKNVRLMVGHIERFNPAVVELKKQIESGRIGRVFLVEVQRIGPFPSRIEDSGVTIDLAVHDIDILNYLFNEPVKKVFAFTGRKIHPNSEDLLTATLQFDSMVAVLNVNWLTPTKIRKLFVTGEKGMFTVNYLTQDLYFYENASIREGIDYPEMIMGIAEGNMIKLRVEKKEPLKVELDAFIESIRRNSRAPNNPEDALKAIATVEKIIESAKKGQVV</sequence>
<dbReference type="InterPro" id="IPR036291">
    <property type="entry name" value="NAD(P)-bd_dom_sf"/>
</dbReference>